<dbReference type="GO" id="GO:0046872">
    <property type="term" value="F:metal ion binding"/>
    <property type="evidence" value="ECO:0007669"/>
    <property type="project" value="UniProtKB-KW"/>
</dbReference>
<evidence type="ECO:0000313" key="4">
    <source>
        <dbReference type="EMBL" id="MBB6402505.1"/>
    </source>
</evidence>
<feature type="binding site" evidence="3">
    <location>
        <position position="52"/>
    </location>
    <ligand>
        <name>Mg(2+)</name>
        <dbReference type="ChEBI" id="CHEBI:18420"/>
        <label>1</label>
    </ligand>
</feature>
<dbReference type="InterPro" id="IPR050792">
    <property type="entry name" value="ADP-ribosylglycohydrolase"/>
</dbReference>
<feature type="binding site" evidence="3">
    <location>
        <position position="232"/>
    </location>
    <ligand>
        <name>Mg(2+)</name>
        <dbReference type="ChEBI" id="CHEBI:18420"/>
        <label>1</label>
    </ligand>
</feature>
<dbReference type="PANTHER" id="PTHR16222:SF24">
    <property type="entry name" value="ADP-RIBOSYLHYDROLASE ARH3"/>
    <property type="match status" value="1"/>
</dbReference>
<dbReference type="SUPFAM" id="SSF101478">
    <property type="entry name" value="ADP-ribosylglycohydrolase"/>
    <property type="match status" value="1"/>
</dbReference>
<dbReference type="GO" id="GO:0016787">
    <property type="term" value="F:hydrolase activity"/>
    <property type="evidence" value="ECO:0007669"/>
    <property type="project" value="UniProtKB-KW"/>
</dbReference>
<protein>
    <submittedName>
        <fullName evidence="4">ADP-ribosylglycohydrolase</fullName>
    </submittedName>
</protein>
<dbReference type="Gene3D" id="1.10.4080.10">
    <property type="entry name" value="ADP-ribosylation/Crystallin J1"/>
    <property type="match status" value="1"/>
</dbReference>
<feature type="binding site" evidence="3">
    <location>
        <position position="234"/>
    </location>
    <ligand>
        <name>Mg(2+)</name>
        <dbReference type="ChEBI" id="CHEBI:18420"/>
        <label>1</label>
    </ligand>
</feature>
<keyword evidence="2 4" id="KW-0378">Hydrolase</keyword>
<dbReference type="InterPro" id="IPR005502">
    <property type="entry name" value="Ribosyl_crysJ1"/>
</dbReference>
<comment type="cofactor">
    <cofactor evidence="3">
        <name>Mg(2+)</name>
        <dbReference type="ChEBI" id="CHEBI:18420"/>
    </cofactor>
    <text evidence="3">Binds 2 magnesium ions per subunit.</text>
</comment>
<accession>A0A7J9S773</accession>
<sequence>MNDFSMLTDIAIADAYGAAFEYVRDSKFYIRNDLKRYYKHPTHNIKPGCYTDDTQMSIAIARLMLSNDIWTKRTLAHYFLDTFRLDPREGYAKNFYNFLKSTKTADEFVSNIKPVSVKAGAAMRSGVIGLYSEIDKVIEYATLNAKLTHDTKTGINSSIAAALMVHYFVHAKGSVSGLLHFLNNCVSMKCTDTWQGFVGADGMDAVNAAITAIVSSDSLSEVLRKCVDFRGDTDTVAAIAIASATNCSEIKHDLPQKLYDKLEDGPFGRKYLRELDSKLSAFIV</sequence>
<evidence type="ECO:0000256" key="1">
    <source>
        <dbReference type="ARBA" id="ARBA00010702"/>
    </source>
</evidence>
<feature type="binding site" evidence="3">
    <location>
        <position position="51"/>
    </location>
    <ligand>
        <name>Mg(2+)</name>
        <dbReference type="ChEBI" id="CHEBI:18420"/>
        <label>1</label>
    </ligand>
</feature>
<organism evidence="4 5">
    <name type="scientific">Methanococcus maripaludis</name>
    <name type="common">Methanococcus deltae</name>
    <dbReference type="NCBI Taxonomy" id="39152"/>
    <lineage>
        <taxon>Archaea</taxon>
        <taxon>Methanobacteriati</taxon>
        <taxon>Methanobacteriota</taxon>
        <taxon>Methanomada group</taxon>
        <taxon>Methanococci</taxon>
        <taxon>Methanococcales</taxon>
        <taxon>Methanococcaceae</taxon>
        <taxon>Methanococcus</taxon>
    </lineage>
</organism>
<dbReference type="Pfam" id="PF03747">
    <property type="entry name" value="ADP_ribosyl_GH"/>
    <property type="match status" value="1"/>
</dbReference>
<dbReference type="EMBL" id="JACHEC010000004">
    <property type="protein sequence ID" value="MBB6402505.1"/>
    <property type="molecule type" value="Genomic_DNA"/>
</dbReference>
<reference evidence="4 5" key="1">
    <citation type="submission" date="2020-08" db="EMBL/GenBank/DDBJ databases">
        <title>Genomic Encyclopedia of Type Strains, Phase IV (KMG-V): Genome sequencing to study the core and pangenomes of soil and plant-associated prokaryotes.</title>
        <authorList>
            <person name="Whitman W."/>
        </authorList>
    </citation>
    <scope>NUCLEOTIDE SEQUENCE [LARGE SCALE GENOMIC DNA]</scope>
    <source>
        <strain evidence="4 5">C11</strain>
    </source>
</reference>
<feature type="binding site" evidence="3">
    <location>
        <position position="53"/>
    </location>
    <ligand>
        <name>Mg(2+)</name>
        <dbReference type="ChEBI" id="CHEBI:18420"/>
        <label>1</label>
    </ligand>
</feature>
<comment type="caution">
    <text evidence="4">The sequence shown here is derived from an EMBL/GenBank/DDBJ whole genome shotgun (WGS) entry which is preliminary data.</text>
</comment>
<name>A0A7J9S773_METMI</name>
<evidence type="ECO:0000256" key="2">
    <source>
        <dbReference type="ARBA" id="ARBA00022801"/>
    </source>
</evidence>
<keyword evidence="3" id="KW-0460">Magnesium</keyword>
<dbReference type="PANTHER" id="PTHR16222">
    <property type="entry name" value="ADP-RIBOSYLGLYCOHYDROLASE"/>
    <property type="match status" value="1"/>
</dbReference>
<dbReference type="RefSeq" id="WP_221429640.1">
    <property type="nucleotide sequence ID" value="NZ_JACHEC010000004.1"/>
</dbReference>
<gene>
    <name evidence="4" type="ORF">HNP92_001828</name>
</gene>
<keyword evidence="3" id="KW-0479">Metal-binding</keyword>
<evidence type="ECO:0000313" key="5">
    <source>
        <dbReference type="Proteomes" id="UP000536195"/>
    </source>
</evidence>
<dbReference type="Proteomes" id="UP000536195">
    <property type="component" value="Unassembled WGS sequence"/>
</dbReference>
<proteinExistence type="inferred from homology"/>
<feature type="binding site" evidence="3">
    <location>
        <position position="235"/>
    </location>
    <ligand>
        <name>Mg(2+)</name>
        <dbReference type="ChEBI" id="CHEBI:18420"/>
        <label>1</label>
    </ligand>
</feature>
<evidence type="ECO:0000256" key="3">
    <source>
        <dbReference type="PIRSR" id="PIRSR605502-1"/>
    </source>
</evidence>
<comment type="similarity">
    <text evidence="1">Belongs to the ADP-ribosylglycohydrolase family.</text>
</comment>
<dbReference type="InterPro" id="IPR036705">
    <property type="entry name" value="Ribosyl_crysJ1_sf"/>
</dbReference>
<dbReference type="AlphaFoldDB" id="A0A7J9S773"/>